<evidence type="ECO:0000313" key="4">
    <source>
        <dbReference type="EMBL" id="PJR16423.1"/>
    </source>
</evidence>
<dbReference type="PROSITE" id="PS51186">
    <property type="entry name" value="GNAT"/>
    <property type="match status" value="1"/>
</dbReference>
<comment type="caution">
    <text evidence="4">The sequence shown here is derived from an EMBL/GenBank/DDBJ whole genome shotgun (WGS) entry which is preliminary data.</text>
</comment>
<dbReference type="InterPro" id="IPR000182">
    <property type="entry name" value="GNAT_dom"/>
</dbReference>
<dbReference type="AlphaFoldDB" id="A0A2J0Z7C6"/>
<reference evidence="4 5" key="1">
    <citation type="submission" date="2017-06" db="EMBL/GenBank/DDBJ databases">
        <title>Ensifer strains isolated from leguminous trees and herbs display diverse denitrification phenotypes with some acting as strong N2O sinks.</title>
        <authorList>
            <person name="Woliy K."/>
            <person name="Mania D."/>
            <person name="Bakken L.R."/>
            <person name="Frostegard A."/>
        </authorList>
    </citation>
    <scope>NUCLEOTIDE SEQUENCE [LARGE SCALE GENOMIC DNA]</scope>
    <source>
        <strain evidence="4 5">AC50a</strain>
    </source>
</reference>
<dbReference type="InterPro" id="IPR016181">
    <property type="entry name" value="Acyl_CoA_acyltransferase"/>
</dbReference>
<dbReference type="Proteomes" id="UP000231987">
    <property type="component" value="Unassembled WGS sequence"/>
</dbReference>
<name>A0A2J0Z7C6_RHIML</name>
<organism evidence="4 5">
    <name type="scientific">Rhizobium meliloti</name>
    <name type="common">Ensifer meliloti</name>
    <name type="synonym">Sinorhizobium meliloti</name>
    <dbReference type="NCBI Taxonomy" id="382"/>
    <lineage>
        <taxon>Bacteria</taxon>
        <taxon>Pseudomonadati</taxon>
        <taxon>Pseudomonadota</taxon>
        <taxon>Alphaproteobacteria</taxon>
        <taxon>Hyphomicrobiales</taxon>
        <taxon>Rhizobiaceae</taxon>
        <taxon>Sinorhizobium/Ensifer group</taxon>
        <taxon>Sinorhizobium</taxon>
    </lineage>
</organism>
<dbReference type="EMBL" id="NJGD01000002">
    <property type="protein sequence ID" value="PJR16423.1"/>
    <property type="molecule type" value="Genomic_DNA"/>
</dbReference>
<evidence type="ECO:0000313" key="5">
    <source>
        <dbReference type="Proteomes" id="UP000231987"/>
    </source>
</evidence>
<dbReference type="GO" id="GO:0016747">
    <property type="term" value="F:acyltransferase activity, transferring groups other than amino-acyl groups"/>
    <property type="evidence" value="ECO:0007669"/>
    <property type="project" value="InterPro"/>
</dbReference>
<accession>A0A2J0Z7C6</accession>
<dbReference type="CDD" id="cd04301">
    <property type="entry name" value="NAT_SF"/>
    <property type="match status" value="1"/>
</dbReference>
<dbReference type="Pfam" id="PF00583">
    <property type="entry name" value="Acetyltransf_1"/>
    <property type="match status" value="1"/>
</dbReference>
<feature type="domain" description="N-acetyltransferase" evidence="3">
    <location>
        <begin position="3"/>
        <end position="165"/>
    </location>
</feature>
<evidence type="ECO:0000256" key="1">
    <source>
        <dbReference type="ARBA" id="ARBA00022679"/>
    </source>
</evidence>
<dbReference type="PANTHER" id="PTHR43877:SF2">
    <property type="entry name" value="AMINOALKYLPHOSPHONATE N-ACETYLTRANSFERASE-RELATED"/>
    <property type="match status" value="1"/>
</dbReference>
<dbReference type="InterPro" id="IPR050832">
    <property type="entry name" value="Bact_Acetyltransf"/>
</dbReference>
<keyword evidence="1 4" id="KW-0808">Transferase</keyword>
<proteinExistence type="predicted"/>
<keyword evidence="2" id="KW-0012">Acyltransferase</keyword>
<protein>
    <submittedName>
        <fullName evidence="4">GNAT family N-acetyltransferase</fullName>
    </submittedName>
</protein>
<gene>
    <name evidence="4" type="ORF">CEJ86_06510</name>
</gene>
<dbReference type="RefSeq" id="WP_100670378.1">
    <property type="nucleotide sequence ID" value="NZ_NJGD01000002.1"/>
</dbReference>
<evidence type="ECO:0000259" key="3">
    <source>
        <dbReference type="PROSITE" id="PS51186"/>
    </source>
</evidence>
<evidence type="ECO:0000256" key="2">
    <source>
        <dbReference type="ARBA" id="ARBA00023315"/>
    </source>
</evidence>
<dbReference type="Gene3D" id="3.40.630.30">
    <property type="match status" value="1"/>
</dbReference>
<dbReference type="PANTHER" id="PTHR43877">
    <property type="entry name" value="AMINOALKYLPHOSPHONATE N-ACETYLTRANSFERASE-RELATED-RELATED"/>
    <property type="match status" value="1"/>
</dbReference>
<dbReference type="SUPFAM" id="SSF55729">
    <property type="entry name" value="Acyl-CoA N-acyltransferases (Nat)"/>
    <property type="match status" value="1"/>
</dbReference>
<sequence>MSTTIRLLVIDDVATFRSIRLEALRTEPASFASSAEDWEKLPDEEWRRRTVGNPVFVAFQDDVPVGIMGLMRQSASKMAHRATLVMVYLRRELRGTGLARQLLDAVADYARNEGIKQLELAVSADNPTAIRFYHREGFSVAGRIPGGFLHEGREIDDVIMVKRIAD</sequence>